<dbReference type="Gene3D" id="1.10.1300.10">
    <property type="entry name" value="3'5'-cyclic nucleotide phosphodiesterase, catalytic domain"/>
    <property type="match status" value="1"/>
</dbReference>
<dbReference type="STRING" id="67003.A0A1X0P701"/>
<feature type="coiled-coil region" evidence="7">
    <location>
        <begin position="144"/>
        <end position="206"/>
    </location>
</feature>
<dbReference type="RefSeq" id="XP_028886770.1">
    <property type="nucleotide sequence ID" value="XM_029022224.1"/>
</dbReference>
<dbReference type="PROSITE" id="PS51845">
    <property type="entry name" value="PDEASE_I_2"/>
    <property type="match status" value="1"/>
</dbReference>
<dbReference type="Pfam" id="PF00233">
    <property type="entry name" value="PDEase_I"/>
    <property type="match status" value="1"/>
</dbReference>
<evidence type="ECO:0000313" key="10">
    <source>
        <dbReference type="Proteomes" id="UP000192257"/>
    </source>
</evidence>
<feature type="binding site" evidence="5">
    <location>
        <position position="525"/>
    </location>
    <ligand>
        <name>Zn(2+)</name>
        <dbReference type="ChEBI" id="CHEBI:29105"/>
        <label>1</label>
    </ligand>
</feature>
<comment type="similarity">
    <text evidence="6">Belongs to the cyclic nucleotide phosphodiesterase family.</text>
</comment>
<reference evidence="9 10" key="1">
    <citation type="submission" date="2017-03" db="EMBL/GenBank/DDBJ databases">
        <title>An alternative strategy for trypanosome survival in the mammalian bloodstream revealed through genome and transcriptome analysis of the ubiquitous bovine parasite Trypanosoma (Megatrypanum) theileri.</title>
        <authorList>
            <person name="Kelly S."/>
            <person name="Ivens A."/>
            <person name="Mott A."/>
            <person name="O'Neill E."/>
            <person name="Emms D."/>
            <person name="Macleod O."/>
            <person name="Voorheis P."/>
            <person name="Matthews J."/>
            <person name="Matthews K."/>
            <person name="Carrington M."/>
        </authorList>
    </citation>
    <scope>NUCLEOTIDE SEQUENCE [LARGE SCALE GENOMIC DNA]</scope>
    <source>
        <strain evidence="9">Edinburgh</strain>
    </source>
</reference>
<evidence type="ECO:0000313" key="9">
    <source>
        <dbReference type="EMBL" id="ORC92704.1"/>
    </source>
</evidence>
<dbReference type="PANTHER" id="PTHR11347">
    <property type="entry name" value="CYCLIC NUCLEOTIDE PHOSPHODIESTERASE"/>
    <property type="match status" value="1"/>
</dbReference>
<sequence length="618" mass="70700">MLAELHHCPSLFAMADDKSSVRAGMDSEAERFSISVVTADGSSYQEEYDDESLSRIKASLGEHVSWSRFFDIIRESFYQGHVSLQTLTESSVKVLCCTSGGEEKECQISFTVKKSSEDVLPVIVKNLVDLYTIHCYPRDKEKRLGELAEEAEQAKIQCEQLEEEIQVLQENNTRKRLQDVVNAMRLDQMKTELEKLENDKSAILSTDSGENNMNKVINGMEKEISGIERIRKPLGDKECKDYDPILLRLIKSRWTTIEKEGPNPSYKRVIVPFSSSELAKETENFTDKRREIVWKALDKIDEWDYNIFDVQSAMTGDDFESLQDQPNGGSLFITMYALLVRYDFLSKFNMDEQIALNWISNVEAGYHGNPYHNSMHAADVLHVTHYILSKGGMASRCELSDRQVFAALFASAIHDYNHPGVNNNFHIKTQSYNATLYNDRSVLENMHVASVFELMKNPRFDILACFSADNRRDIRETVIEMVLATDMSLHEKYVTQFKRRLGEHATFTEREDQNLALSIALKMADISNCGRPLDIYLKWSAKVSDEFYMQGDRERNLGMSCSPFMDRMQPALAKGQIAFMSYIIIPFFEMVAGLVPNMRIAVECAEVCKAYWMQPGNE</sequence>
<evidence type="ECO:0000256" key="2">
    <source>
        <dbReference type="ARBA" id="ARBA00022801"/>
    </source>
</evidence>
<dbReference type="GO" id="GO:0004114">
    <property type="term" value="F:3',5'-cyclic-nucleotide phosphodiesterase activity"/>
    <property type="evidence" value="ECO:0007669"/>
    <property type="project" value="InterPro"/>
</dbReference>
<evidence type="ECO:0000256" key="4">
    <source>
        <dbReference type="PIRSR" id="PIRSR623088-2"/>
    </source>
</evidence>
<dbReference type="PROSITE" id="PS00126">
    <property type="entry name" value="PDEASE_I_1"/>
    <property type="match status" value="1"/>
</dbReference>
<feature type="domain" description="PDEase" evidence="8">
    <location>
        <begin position="280"/>
        <end position="618"/>
    </location>
</feature>
<feature type="binding site" evidence="5">
    <location>
        <position position="415"/>
    </location>
    <ligand>
        <name>Zn(2+)</name>
        <dbReference type="ChEBI" id="CHEBI:29105"/>
        <label>1</label>
    </ligand>
</feature>
<feature type="binding site" evidence="4">
    <location>
        <position position="576"/>
    </location>
    <ligand>
        <name>AMP</name>
        <dbReference type="ChEBI" id="CHEBI:456215"/>
    </ligand>
</feature>
<keyword evidence="2 6" id="KW-0378">Hydrolase</keyword>
<dbReference type="InterPro" id="IPR036971">
    <property type="entry name" value="PDEase_catalytic_dom_sf"/>
</dbReference>
<evidence type="ECO:0000256" key="5">
    <source>
        <dbReference type="PIRSR" id="PIRSR623088-3"/>
    </source>
</evidence>
<keyword evidence="7" id="KW-0175">Coiled coil</keyword>
<dbReference type="InterPro" id="IPR023174">
    <property type="entry name" value="PDEase_CS"/>
</dbReference>
<dbReference type="SMART" id="SM00471">
    <property type="entry name" value="HDc"/>
    <property type="match status" value="1"/>
</dbReference>
<gene>
    <name evidence="9" type="ORF">TM35_000034570</name>
</gene>
<dbReference type="EMBL" id="NBCO01000003">
    <property type="protein sequence ID" value="ORC92704.1"/>
    <property type="molecule type" value="Genomic_DNA"/>
</dbReference>
<dbReference type="GeneID" id="39982004"/>
<name>A0A1X0P701_9TRYP</name>
<accession>A0A1X0P701</accession>
<protein>
    <recommendedName>
        <fullName evidence="6">Phosphodiesterase</fullName>
        <ecNumber evidence="6">3.1.4.-</ecNumber>
    </recommendedName>
</protein>
<organism evidence="9 10">
    <name type="scientific">Trypanosoma theileri</name>
    <dbReference type="NCBI Taxonomy" id="67003"/>
    <lineage>
        <taxon>Eukaryota</taxon>
        <taxon>Discoba</taxon>
        <taxon>Euglenozoa</taxon>
        <taxon>Kinetoplastea</taxon>
        <taxon>Metakinetoplastina</taxon>
        <taxon>Trypanosomatida</taxon>
        <taxon>Trypanosomatidae</taxon>
        <taxon>Trypanosoma</taxon>
    </lineage>
</organism>
<evidence type="ECO:0000256" key="7">
    <source>
        <dbReference type="SAM" id="Coils"/>
    </source>
</evidence>
<dbReference type="GO" id="GO:0046872">
    <property type="term" value="F:metal ion binding"/>
    <property type="evidence" value="ECO:0007669"/>
    <property type="project" value="UniProtKB-KW"/>
</dbReference>
<keyword evidence="1 5" id="KW-0479">Metal-binding</keyword>
<feature type="binding site" evidence="5">
    <location>
        <position position="414"/>
    </location>
    <ligand>
        <name>Zn(2+)</name>
        <dbReference type="ChEBI" id="CHEBI:29105"/>
        <label>1</label>
    </ligand>
</feature>
<dbReference type="InterPro" id="IPR023088">
    <property type="entry name" value="PDEase"/>
</dbReference>
<evidence type="ECO:0000256" key="1">
    <source>
        <dbReference type="ARBA" id="ARBA00022723"/>
    </source>
</evidence>
<feature type="binding site" evidence="4">
    <location>
        <position position="415"/>
    </location>
    <ligand>
        <name>AMP</name>
        <dbReference type="ChEBI" id="CHEBI:456215"/>
    </ligand>
</feature>
<dbReference type="GO" id="GO:0007165">
    <property type="term" value="P:signal transduction"/>
    <property type="evidence" value="ECO:0007669"/>
    <property type="project" value="InterPro"/>
</dbReference>
<evidence type="ECO:0000256" key="3">
    <source>
        <dbReference type="PIRSR" id="PIRSR623088-1"/>
    </source>
</evidence>
<dbReference type="PRINTS" id="PR00387">
    <property type="entry name" value="PDIESTERASE1"/>
</dbReference>
<comment type="cofactor">
    <cofactor evidence="6">
        <name>a divalent metal cation</name>
        <dbReference type="ChEBI" id="CHEBI:60240"/>
    </cofactor>
    <text evidence="6">Binds 2 divalent metal cations per subunit. Site 1 may preferentially bind zinc ions, while site 2 has a preference for magnesium and/or manganese ions.</text>
</comment>
<evidence type="ECO:0000256" key="6">
    <source>
        <dbReference type="RuleBase" id="RU363067"/>
    </source>
</evidence>
<dbReference type="AlphaFoldDB" id="A0A1X0P701"/>
<dbReference type="VEuPathDB" id="TriTrypDB:TM35_000034570"/>
<feature type="binding site" evidence="5">
    <location>
        <position position="376"/>
    </location>
    <ligand>
        <name>Zn(2+)</name>
        <dbReference type="ChEBI" id="CHEBI:29105"/>
        <label>1</label>
    </ligand>
</feature>
<dbReference type="CDD" id="cd00077">
    <property type="entry name" value="HDc"/>
    <property type="match status" value="1"/>
</dbReference>
<feature type="binding site" evidence="4">
    <location>
        <begin position="372"/>
        <end position="376"/>
    </location>
    <ligand>
        <name>AMP</name>
        <dbReference type="ChEBI" id="CHEBI:456215"/>
    </ligand>
</feature>
<dbReference type="SUPFAM" id="SSF109604">
    <property type="entry name" value="HD-domain/PDEase-like"/>
    <property type="match status" value="1"/>
</dbReference>
<dbReference type="InterPro" id="IPR002073">
    <property type="entry name" value="PDEase_catalytic_dom"/>
</dbReference>
<evidence type="ECO:0000259" key="8">
    <source>
        <dbReference type="PROSITE" id="PS51845"/>
    </source>
</evidence>
<dbReference type="InterPro" id="IPR003607">
    <property type="entry name" value="HD/PDEase_dom"/>
</dbReference>
<feature type="binding site" evidence="4">
    <location>
        <position position="525"/>
    </location>
    <ligand>
        <name>AMP</name>
        <dbReference type="ChEBI" id="CHEBI:456215"/>
    </ligand>
</feature>
<comment type="caution">
    <text evidence="9">The sequence shown here is derived from an EMBL/GenBank/DDBJ whole genome shotgun (WGS) entry which is preliminary data.</text>
</comment>
<proteinExistence type="inferred from homology"/>
<keyword evidence="10" id="KW-1185">Reference proteome</keyword>
<feature type="binding site" evidence="5">
    <location>
        <position position="415"/>
    </location>
    <ligand>
        <name>Zn(2+)</name>
        <dbReference type="ChEBI" id="CHEBI:29105"/>
        <label>2</label>
    </ligand>
</feature>
<dbReference type="OrthoDB" id="546632at2759"/>
<dbReference type="Proteomes" id="UP000192257">
    <property type="component" value="Unassembled WGS sequence"/>
</dbReference>
<dbReference type="FunFam" id="1.10.1300.10:FF:000021">
    <property type="entry name" value="Phosphodiesterase"/>
    <property type="match status" value="1"/>
</dbReference>
<dbReference type="EC" id="3.1.4.-" evidence="6"/>
<feature type="active site" description="Proton donor" evidence="3">
    <location>
        <position position="372"/>
    </location>
</feature>